<evidence type="ECO:0000313" key="6">
    <source>
        <dbReference type="Proteomes" id="UP000189670"/>
    </source>
</evidence>
<dbReference type="PANTHER" id="PTHR47151">
    <property type="entry name" value="LEU/ILE/VAL-BINDING ABC TRANSPORTER SUBUNIT"/>
    <property type="match status" value="1"/>
</dbReference>
<keyword evidence="3" id="KW-0472">Membrane</keyword>
<name>A0A1V1PBU6_9BACT</name>
<organism evidence="5 6">
    <name type="scientific">Candidatus Magnetoglobus multicellularis str. Araruama</name>
    <dbReference type="NCBI Taxonomy" id="890399"/>
    <lineage>
        <taxon>Bacteria</taxon>
        <taxon>Pseudomonadati</taxon>
        <taxon>Thermodesulfobacteriota</taxon>
        <taxon>Desulfobacteria</taxon>
        <taxon>Desulfobacterales</taxon>
        <taxon>Desulfobacteraceae</taxon>
        <taxon>Candidatus Magnetoglobus</taxon>
    </lineage>
</organism>
<dbReference type="PANTHER" id="PTHR47151:SF2">
    <property type="entry name" value="AMINO ACID BINDING PROTEIN"/>
    <property type="match status" value="1"/>
</dbReference>
<dbReference type="Gene3D" id="3.40.50.2300">
    <property type="match status" value="2"/>
</dbReference>
<dbReference type="Proteomes" id="UP000189670">
    <property type="component" value="Unassembled WGS sequence"/>
</dbReference>
<feature type="transmembrane region" description="Helical" evidence="3">
    <location>
        <begin position="636"/>
        <end position="655"/>
    </location>
</feature>
<dbReference type="CDD" id="cd19985">
    <property type="entry name" value="PBP1_ABC_HAAT-like"/>
    <property type="match status" value="1"/>
</dbReference>
<accession>A0A1V1PBU6</accession>
<gene>
    <name evidence="5" type="ORF">OMM_01841</name>
</gene>
<keyword evidence="3" id="KW-0812">Transmembrane</keyword>
<reference evidence="6" key="1">
    <citation type="submission" date="2012-11" db="EMBL/GenBank/DDBJ databases">
        <authorList>
            <person name="Lucero-Rivera Y.E."/>
            <person name="Tovar-Ramirez D."/>
        </authorList>
    </citation>
    <scope>NUCLEOTIDE SEQUENCE [LARGE SCALE GENOMIC DNA]</scope>
    <source>
        <strain evidence="6">Araruama</strain>
    </source>
</reference>
<evidence type="ECO:0000259" key="4">
    <source>
        <dbReference type="Pfam" id="PF13458"/>
    </source>
</evidence>
<keyword evidence="3" id="KW-1133">Transmembrane helix</keyword>
<dbReference type="AlphaFoldDB" id="A0A1V1PBU6"/>
<evidence type="ECO:0000256" key="3">
    <source>
        <dbReference type="SAM" id="Phobius"/>
    </source>
</evidence>
<keyword evidence="2" id="KW-0732">Signal</keyword>
<protein>
    <submittedName>
        <fullName evidence="5">Extracellular ligand-binding receptor</fullName>
    </submittedName>
</protein>
<feature type="transmembrane region" description="Helical" evidence="3">
    <location>
        <begin position="25"/>
        <end position="42"/>
    </location>
</feature>
<dbReference type="InterPro" id="IPR028082">
    <property type="entry name" value="Peripla_BP_I"/>
</dbReference>
<dbReference type="SUPFAM" id="SSF53822">
    <property type="entry name" value="Periplasmic binding protein-like I"/>
    <property type="match status" value="1"/>
</dbReference>
<feature type="transmembrane region" description="Helical" evidence="3">
    <location>
        <begin position="700"/>
        <end position="718"/>
    </location>
</feature>
<dbReference type="GO" id="GO:0016020">
    <property type="term" value="C:membrane"/>
    <property type="evidence" value="ECO:0007669"/>
    <property type="project" value="InterPro"/>
</dbReference>
<sequence>MVSYGDGRTAYKGLVSGKMKNKTNILIILSIITGLVGLYLILPSRFLSNNIYEIAVVGMSGERKEDGQSMLRGIRMHIDHVNAMGGIYGKPIQLREYDDRGDPKLARQVASNIVENKKVRLVLGHFFSSTSFAAGQIYKKYGLPAITASATDPMVTQNNPWFFRVIPTNTTQGQFIAAYIHGALKKNRASIVYDIDNYGASLSRSFEHSASELGIHLVKKWRINSTKNIDSQVKKIVEQIRAIEDTGIIFLATHSIEAVKLISAINFPGSGYEIFGPDSLSTVSFMKEFLRFPQERVHPGYFSDNVYATSPFMINISPNPDAFQFRNTFRKKFGHKPSWIASSYYDAAQVAVSALKFSQMSGNNFRKDRMEIRKYFEKIDNPENAVKGITGDIYFDKFGNITRSFSVGIFQKQQYCPSFVQYQTIKETPDQDYPIDDIVNGNLALVNNQLMKKGRVIYAGIDINKISHLNLYDSCFEADFYLWFRSEGDFDDQNIVFMNATHPIALEKPIYEYHQNNFKTKTYHVKGIFKATLNFRMYPFDHQQLQIKFRHKDKTRDQVIYIPDISGMKHTGIKKSTDSNQLSQMKGWEVYKTDIYQRCLTRSSSFGNPSLFDQPRQISYSLISMDIDIQRDSMDIAFRTFAPLTVITLLIVLAACIPSNRFSIKTFILLSSLLSTMYYHSKLLSTLQSIKISFAESMVYVVYVLICTGVILAIIRYISYKKGFEKLLKGVFLVEFVAFPIVFFIFVYCFHYDIIGSNEQSIINNENMAIGEQVEKEDILYWTFMIQNNQYSDGDIIGTIKHNSYDAHTQFQILKGNDDKAFAIDKKGQISILHIQQVGQQELSCRELIVSSSNKNGKSLRSVVNVCLDNDQDVLQKQRPRPLKRQIKVLEINPGKSPQK</sequence>
<evidence type="ECO:0000313" key="5">
    <source>
        <dbReference type="EMBL" id="ETR72268.1"/>
    </source>
</evidence>
<comment type="caution">
    <text evidence="5">The sequence shown here is derived from an EMBL/GenBank/DDBJ whole genome shotgun (WGS) entry which is preliminary data.</text>
</comment>
<dbReference type="GO" id="GO:0005230">
    <property type="term" value="F:extracellular ligand-gated monoatomic ion channel activity"/>
    <property type="evidence" value="ECO:0007669"/>
    <property type="project" value="InterPro"/>
</dbReference>
<feature type="domain" description="Leucine-binding protein" evidence="4">
    <location>
        <begin position="56"/>
        <end position="356"/>
    </location>
</feature>
<feature type="transmembrane region" description="Helical" evidence="3">
    <location>
        <begin position="730"/>
        <end position="748"/>
    </location>
</feature>
<dbReference type="EMBL" id="ATBP01000165">
    <property type="protein sequence ID" value="ETR72268.1"/>
    <property type="molecule type" value="Genomic_DNA"/>
</dbReference>
<dbReference type="Gene3D" id="2.70.170.10">
    <property type="entry name" value="Neurotransmitter-gated ion-channel ligand-binding domain"/>
    <property type="match status" value="1"/>
</dbReference>
<evidence type="ECO:0000256" key="1">
    <source>
        <dbReference type="ARBA" id="ARBA00010062"/>
    </source>
</evidence>
<evidence type="ECO:0000256" key="2">
    <source>
        <dbReference type="ARBA" id="ARBA00022729"/>
    </source>
</evidence>
<proteinExistence type="inferred from homology"/>
<dbReference type="Pfam" id="PF13458">
    <property type="entry name" value="Peripla_BP_6"/>
    <property type="match status" value="1"/>
</dbReference>
<keyword evidence="5" id="KW-0675">Receptor</keyword>
<comment type="similarity">
    <text evidence="1">Belongs to the leucine-binding protein family.</text>
</comment>
<dbReference type="InterPro" id="IPR028081">
    <property type="entry name" value="Leu-bd"/>
</dbReference>
<dbReference type="InterPro" id="IPR036734">
    <property type="entry name" value="Neur_chan_lig-bd_sf"/>
</dbReference>